<dbReference type="InterPro" id="IPR037066">
    <property type="entry name" value="Plug_dom_sf"/>
</dbReference>
<dbReference type="InterPro" id="IPR012910">
    <property type="entry name" value="Plug_dom"/>
</dbReference>
<feature type="chain" id="PRO_5026741465" evidence="8">
    <location>
        <begin position="22"/>
        <end position="818"/>
    </location>
</feature>
<dbReference type="AlphaFoldDB" id="A0A6P1NTH4"/>
<sequence length="818" mass="92234">MGFGRLGWCLCLLFLSFPAWAQQAHVHGLITDTQQQPLAGATVVLQNTSYSTLTDAQGRFKLAVDPEREYTLVVTYIGYERQEKPLVLLPNETRYVTVELSLQDKALQEVQVRAKSAQDTRDVVSITKIDPRLTQTLPSPFQEFNKILVTLPGVTSNNELSSAYSVRGGNFDENLVYVNGMEVYRPFLSMTGQQEGLSFVNPDMVEEVTFSSGGWQPRYGDKLSSVLDIQYRTPTKFRGSVSGSLTGGSVHTEGIALNKRLGYLVGIRHKNAGYVLNSLEVEGDYKPKFTDVQTYLTYDLSSAKHRASGTQPITELSFLANLSQNDYQVRPETRETTFGTQTQVLRLLVGFDGQEQMKYTTWQSGLRLQHFFSSEVKGELIYSTLYSQEREFRDLEAGYRFCDVMPMVGVSPFNKCAGERGVGSTYNYSRNKLRAAFQALEGKVSWKFNASHTISSGAKAGHESIKDALREYSFTDSSDYVLGLKTLSVNQTLSSTRWQAYVQDEWSIDSSKTLTYGVRVHYWTVNGQVSISPRVQYAFRLASLPQWSFKAAAGAYVQPALYREIRDLDGSLVKGVENQQAWHFVSGTEYQFQKWGRPFKLTAEAYYKYMPTVNPFEQENMRLRYLPHVKAEAYAIGADVRVNGEFIKGEESWFSLGFLSTRENLQGDSTEVRDPITGKTEAVAPKGFIRRPTDQHLNFGIFFQDHLPANPTWKMYLNLAFSTGLPFGPPGLLNHRSAFNGPAYRRVDMGFSKLISVRGPEATGFGLESFWVSLEVLNLISANNVISYNYVRDNNGITYAVPNYLTDRLVNLRFIARF</sequence>
<keyword evidence="5 8" id="KW-0732">Signal</keyword>
<dbReference type="InterPro" id="IPR036942">
    <property type="entry name" value="Beta-barrel_TonB_sf"/>
</dbReference>
<evidence type="ECO:0000313" key="10">
    <source>
        <dbReference type="EMBL" id="QHL86340.1"/>
    </source>
</evidence>
<dbReference type="Gene3D" id="2.60.40.1120">
    <property type="entry name" value="Carboxypeptidase-like, regulatory domain"/>
    <property type="match status" value="1"/>
</dbReference>
<keyword evidence="3" id="KW-1134">Transmembrane beta strand</keyword>
<evidence type="ECO:0000256" key="2">
    <source>
        <dbReference type="ARBA" id="ARBA00022448"/>
    </source>
</evidence>
<evidence type="ECO:0000256" key="6">
    <source>
        <dbReference type="ARBA" id="ARBA00023136"/>
    </source>
</evidence>
<dbReference type="GO" id="GO:0015344">
    <property type="term" value="F:siderophore uptake transmembrane transporter activity"/>
    <property type="evidence" value="ECO:0007669"/>
    <property type="project" value="TreeGrafter"/>
</dbReference>
<evidence type="ECO:0000256" key="8">
    <source>
        <dbReference type="SAM" id="SignalP"/>
    </source>
</evidence>
<evidence type="ECO:0000256" key="5">
    <source>
        <dbReference type="ARBA" id="ARBA00022729"/>
    </source>
</evidence>
<accession>A0A6P1NTH4</accession>
<dbReference type="GO" id="GO:0009279">
    <property type="term" value="C:cell outer membrane"/>
    <property type="evidence" value="ECO:0007669"/>
    <property type="project" value="UniProtKB-SubCell"/>
</dbReference>
<keyword evidence="7" id="KW-0998">Cell outer membrane</keyword>
<evidence type="ECO:0000256" key="3">
    <source>
        <dbReference type="ARBA" id="ARBA00022452"/>
    </source>
</evidence>
<dbReference type="Gene3D" id="2.170.130.10">
    <property type="entry name" value="TonB-dependent receptor, plug domain"/>
    <property type="match status" value="1"/>
</dbReference>
<evidence type="ECO:0000256" key="7">
    <source>
        <dbReference type="ARBA" id="ARBA00023237"/>
    </source>
</evidence>
<dbReference type="GO" id="GO:0044718">
    <property type="term" value="P:siderophore transmembrane transport"/>
    <property type="evidence" value="ECO:0007669"/>
    <property type="project" value="TreeGrafter"/>
</dbReference>
<feature type="signal peptide" evidence="8">
    <location>
        <begin position="1"/>
        <end position="21"/>
    </location>
</feature>
<evidence type="ECO:0000256" key="1">
    <source>
        <dbReference type="ARBA" id="ARBA00004571"/>
    </source>
</evidence>
<dbReference type="Gene3D" id="2.40.170.20">
    <property type="entry name" value="TonB-dependent receptor, beta-barrel domain"/>
    <property type="match status" value="1"/>
</dbReference>
<dbReference type="SUPFAM" id="SSF56935">
    <property type="entry name" value="Porins"/>
    <property type="match status" value="1"/>
</dbReference>
<comment type="subcellular location">
    <subcellularLocation>
        <location evidence="1">Cell outer membrane</location>
        <topology evidence="1">Multi-pass membrane protein</topology>
    </subcellularLocation>
</comment>
<protein>
    <submittedName>
        <fullName evidence="10">TonB-dependent receptor plug domain-containing protein</fullName>
    </submittedName>
</protein>
<keyword evidence="11" id="KW-1185">Reference proteome</keyword>
<name>A0A6P1NTH4_9BACT</name>
<proteinExistence type="predicted"/>
<keyword evidence="4" id="KW-0812">Transmembrane</keyword>
<feature type="domain" description="TonB-dependent receptor plug" evidence="9">
    <location>
        <begin position="140"/>
        <end position="221"/>
    </location>
</feature>
<evidence type="ECO:0000259" key="9">
    <source>
        <dbReference type="Pfam" id="PF07715"/>
    </source>
</evidence>
<dbReference type="SUPFAM" id="SSF49464">
    <property type="entry name" value="Carboxypeptidase regulatory domain-like"/>
    <property type="match status" value="1"/>
</dbReference>
<gene>
    <name evidence="10" type="ORF">GU926_02335</name>
</gene>
<evidence type="ECO:0000313" key="11">
    <source>
        <dbReference type="Proteomes" id="UP000464214"/>
    </source>
</evidence>
<reference evidence="10 11" key="1">
    <citation type="submission" date="2020-01" db="EMBL/GenBank/DDBJ databases">
        <authorList>
            <person name="Kim M."/>
        </authorList>
    </citation>
    <scope>NUCLEOTIDE SEQUENCE [LARGE SCALE GENOMIC DNA]</scope>
    <source>
        <strain evidence="10 11">BT10</strain>
    </source>
</reference>
<keyword evidence="6" id="KW-0472">Membrane</keyword>
<dbReference type="PANTHER" id="PTHR30069:SF29">
    <property type="entry name" value="HEMOGLOBIN AND HEMOGLOBIN-HAPTOGLOBIN-BINDING PROTEIN 1-RELATED"/>
    <property type="match status" value="1"/>
</dbReference>
<dbReference type="Proteomes" id="UP000464214">
    <property type="component" value="Chromosome"/>
</dbReference>
<dbReference type="EMBL" id="CP047897">
    <property type="protein sequence ID" value="QHL86340.1"/>
    <property type="molecule type" value="Genomic_DNA"/>
</dbReference>
<dbReference type="InterPro" id="IPR008969">
    <property type="entry name" value="CarboxyPept-like_regulatory"/>
</dbReference>
<evidence type="ECO:0000256" key="4">
    <source>
        <dbReference type="ARBA" id="ARBA00022692"/>
    </source>
</evidence>
<dbReference type="KEGG" id="nib:GU926_02335"/>
<organism evidence="10 11">
    <name type="scientific">Nibribacter ruber</name>
    <dbReference type="NCBI Taxonomy" id="2698458"/>
    <lineage>
        <taxon>Bacteria</taxon>
        <taxon>Pseudomonadati</taxon>
        <taxon>Bacteroidota</taxon>
        <taxon>Cytophagia</taxon>
        <taxon>Cytophagales</taxon>
        <taxon>Hymenobacteraceae</taxon>
        <taxon>Nibribacter</taxon>
    </lineage>
</organism>
<keyword evidence="10" id="KW-0675">Receptor</keyword>
<dbReference type="RefSeq" id="WP_160688642.1">
    <property type="nucleotide sequence ID" value="NZ_CP047897.1"/>
</dbReference>
<dbReference type="Pfam" id="PF07715">
    <property type="entry name" value="Plug"/>
    <property type="match status" value="1"/>
</dbReference>
<keyword evidence="2" id="KW-0813">Transport</keyword>
<dbReference type="InterPro" id="IPR039426">
    <property type="entry name" value="TonB-dep_rcpt-like"/>
</dbReference>
<dbReference type="Pfam" id="PF13715">
    <property type="entry name" value="CarbopepD_reg_2"/>
    <property type="match status" value="1"/>
</dbReference>
<dbReference type="PANTHER" id="PTHR30069">
    <property type="entry name" value="TONB-DEPENDENT OUTER MEMBRANE RECEPTOR"/>
    <property type="match status" value="1"/>
</dbReference>